<dbReference type="Proteomes" id="UP000027265">
    <property type="component" value="Unassembled WGS sequence"/>
</dbReference>
<protein>
    <submittedName>
        <fullName evidence="1">Uncharacterized protein</fullName>
    </submittedName>
</protein>
<gene>
    <name evidence="1" type="ORF">JAAARDRAFT_256405</name>
</gene>
<organism evidence="1 2">
    <name type="scientific">Jaapia argillacea MUCL 33604</name>
    <dbReference type="NCBI Taxonomy" id="933084"/>
    <lineage>
        <taxon>Eukaryota</taxon>
        <taxon>Fungi</taxon>
        <taxon>Dikarya</taxon>
        <taxon>Basidiomycota</taxon>
        <taxon>Agaricomycotina</taxon>
        <taxon>Agaricomycetes</taxon>
        <taxon>Agaricomycetidae</taxon>
        <taxon>Jaapiales</taxon>
        <taxon>Jaapiaceae</taxon>
        <taxon>Jaapia</taxon>
    </lineage>
</organism>
<dbReference type="AlphaFoldDB" id="A0A067PTD4"/>
<keyword evidence="2" id="KW-1185">Reference proteome</keyword>
<dbReference type="EMBL" id="KL197718">
    <property type="protein sequence ID" value="KDQ58078.1"/>
    <property type="molecule type" value="Genomic_DNA"/>
</dbReference>
<dbReference type="InParanoid" id="A0A067PTD4"/>
<evidence type="ECO:0000313" key="1">
    <source>
        <dbReference type="EMBL" id="KDQ58078.1"/>
    </source>
</evidence>
<proteinExistence type="predicted"/>
<reference evidence="2" key="1">
    <citation type="journal article" date="2014" name="Proc. Natl. Acad. Sci. U.S.A.">
        <title>Extensive sampling of basidiomycete genomes demonstrates inadequacy of the white-rot/brown-rot paradigm for wood decay fungi.</title>
        <authorList>
            <person name="Riley R."/>
            <person name="Salamov A.A."/>
            <person name="Brown D.W."/>
            <person name="Nagy L.G."/>
            <person name="Floudas D."/>
            <person name="Held B.W."/>
            <person name="Levasseur A."/>
            <person name="Lombard V."/>
            <person name="Morin E."/>
            <person name="Otillar R."/>
            <person name="Lindquist E.A."/>
            <person name="Sun H."/>
            <person name="LaButti K.M."/>
            <person name="Schmutz J."/>
            <person name="Jabbour D."/>
            <person name="Luo H."/>
            <person name="Baker S.E."/>
            <person name="Pisabarro A.G."/>
            <person name="Walton J.D."/>
            <person name="Blanchette R.A."/>
            <person name="Henrissat B."/>
            <person name="Martin F."/>
            <person name="Cullen D."/>
            <person name="Hibbett D.S."/>
            <person name="Grigoriev I.V."/>
        </authorList>
    </citation>
    <scope>NUCLEOTIDE SEQUENCE [LARGE SCALE GENOMIC DNA]</scope>
    <source>
        <strain evidence="2">MUCL 33604</strain>
    </source>
</reference>
<evidence type="ECO:0000313" key="2">
    <source>
        <dbReference type="Proteomes" id="UP000027265"/>
    </source>
</evidence>
<accession>A0A067PTD4</accession>
<name>A0A067PTD4_9AGAM</name>
<dbReference type="HOGENOM" id="CLU_834359_0_0_1"/>
<sequence length="333" mass="36844">MHSPISIGQRLSTRVKFTLRKFLITMRVQITSLRQRKVTVFVVGQRVPADSTGHYPTEEIDIVVQALPTQMDLGGSWEATSFNVVSQLQQTSACIYGAAKICVASVRPGSVRPIARILEMGDVIYEPMNVRVSGQDCPQLHGPSYIKTEAVGDGSSLTLAPPSSILPSLKRTPSPDPEDIKALLPLNFQPKKSRTTFETGDKKEARKEKKEQERAEIVSYLQGQLALRDGWLAFSQAKGKQLYAAEIVKNYRFARQFIGDFNNCSTSRIRVSLSLSLVFRCVPLTKYAGHSRRSCAKPRPHDNTVSHFKDSHSCRIECGHFLGVGNGQSPQAG</sequence>